<dbReference type="GeneID" id="81373110"/>
<organism evidence="2 3">
    <name type="scientific">Penicillium cosmopolitanum</name>
    <dbReference type="NCBI Taxonomy" id="1131564"/>
    <lineage>
        <taxon>Eukaryota</taxon>
        <taxon>Fungi</taxon>
        <taxon>Dikarya</taxon>
        <taxon>Ascomycota</taxon>
        <taxon>Pezizomycotina</taxon>
        <taxon>Eurotiomycetes</taxon>
        <taxon>Eurotiomycetidae</taxon>
        <taxon>Eurotiales</taxon>
        <taxon>Aspergillaceae</taxon>
        <taxon>Penicillium</taxon>
    </lineage>
</organism>
<dbReference type="InterPro" id="IPR040602">
    <property type="entry name" value="Cucumopine_C"/>
</dbReference>
<name>A0A9W9VPK2_9EURO</name>
<evidence type="ECO:0000313" key="2">
    <source>
        <dbReference type="EMBL" id="KAJ5386952.1"/>
    </source>
</evidence>
<feature type="domain" description="Cucumopine synthase C-terminal helical bundle" evidence="1">
    <location>
        <begin position="169"/>
        <end position="313"/>
    </location>
</feature>
<comment type="caution">
    <text evidence="2">The sequence shown here is derived from an EMBL/GenBank/DDBJ whole genome shotgun (WGS) entry which is preliminary data.</text>
</comment>
<keyword evidence="3" id="KW-1185">Reference proteome</keyword>
<evidence type="ECO:0000259" key="1">
    <source>
        <dbReference type="Pfam" id="PF18631"/>
    </source>
</evidence>
<reference evidence="2" key="1">
    <citation type="submission" date="2022-12" db="EMBL/GenBank/DDBJ databases">
        <authorList>
            <person name="Petersen C."/>
        </authorList>
    </citation>
    <scope>NUCLEOTIDE SEQUENCE</scope>
    <source>
        <strain evidence="2">IBT 29677</strain>
    </source>
</reference>
<evidence type="ECO:0000313" key="3">
    <source>
        <dbReference type="Proteomes" id="UP001147747"/>
    </source>
</evidence>
<gene>
    <name evidence="2" type="ORF">N7509_009493</name>
</gene>
<dbReference type="Pfam" id="PF18631">
    <property type="entry name" value="Cucumopine_C"/>
    <property type="match status" value="1"/>
</dbReference>
<reference evidence="2" key="2">
    <citation type="journal article" date="2023" name="IMA Fungus">
        <title>Comparative genomic study of the Penicillium genus elucidates a diverse pangenome and 15 lateral gene transfer events.</title>
        <authorList>
            <person name="Petersen C."/>
            <person name="Sorensen T."/>
            <person name="Nielsen M.R."/>
            <person name="Sondergaard T.E."/>
            <person name="Sorensen J.L."/>
            <person name="Fitzpatrick D.A."/>
            <person name="Frisvad J.C."/>
            <person name="Nielsen K.L."/>
        </authorList>
    </citation>
    <scope>NUCLEOTIDE SEQUENCE</scope>
    <source>
        <strain evidence="2">IBT 29677</strain>
    </source>
</reference>
<sequence>MDHDDTKLNSQSLRDLKMMWPKYNISVTVKMHGLNSELVDLLWNTLPYRALQTHALVTGDHLYHLVPSEPLIYKAADRAKEPDGTVFLSKFQHLAVKYGQVTEHHPAAPCGNVIPKDLEKLRQLGKEVWKSQLEKKEPTEVVVWDASGPEPRSEDLSLRLQRTGVTEEVKSIVQEIHNEMDKSWSGISDNVNAIHRGQAPDHPGSKSSYFAAMLFANSEVRTLGYYVLDNILKIAATHPEFDLGHLVRTCFRPAEFLGYVGTEFLRDSHRKIDELVKCKVETNANQEEAREDLLAMVSVLAQYINLLNAQNLLLFPWKHTLEYPIPGSSD</sequence>
<dbReference type="AlphaFoldDB" id="A0A9W9VPK2"/>
<protein>
    <recommendedName>
        <fullName evidence="1">Cucumopine synthase C-terminal helical bundle domain-containing protein</fullName>
    </recommendedName>
</protein>
<accession>A0A9W9VPK2</accession>
<dbReference type="Proteomes" id="UP001147747">
    <property type="component" value="Unassembled WGS sequence"/>
</dbReference>
<dbReference type="OrthoDB" id="4299926at2759"/>
<dbReference type="EMBL" id="JAPZBU010000009">
    <property type="protein sequence ID" value="KAJ5386952.1"/>
    <property type="molecule type" value="Genomic_DNA"/>
</dbReference>
<proteinExistence type="predicted"/>
<dbReference type="RefSeq" id="XP_056484750.1">
    <property type="nucleotide sequence ID" value="XM_056634130.1"/>
</dbReference>
<dbReference type="Gene3D" id="2.40.100.20">
    <property type="match status" value="1"/>
</dbReference>